<dbReference type="RefSeq" id="WP_013294729.1">
    <property type="nucleotide sequence ID" value="NC_014394.1"/>
</dbReference>
<evidence type="ECO:0000313" key="4">
    <source>
        <dbReference type="Proteomes" id="UP000001235"/>
    </source>
</evidence>
<proteinExistence type="predicted"/>
<evidence type="ECO:0000259" key="2">
    <source>
        <dbReference type="Pfam" id="PF13579"/>
    </source>
</evidence>
<dbReference type="KEGG" id="gca:Galf_2835"/>
<keyword evidence="3" id="KW-0808">Transferase</keyword>
<dbReference type="OrthoDB" id="9787293at2"/>
<accession>D9SE05</accession>
<dbReference type="CAZy" id="GT4">
    <property type="family name" value="Glycosyltransferase Family 4"/>
</dbReference>
<sequence length="409" mass="45111">MHILIVSQYYWPESFRINDVATSLQENGVEVDVLTGKPNYPSGHIFPGYRAGGYQKELHQGVNINRIPFLARGSGGLRLALNYLSFVISGLLFAPWMLRKKEFDVIFIYAPSPILQAIPAIFLGWLKGCPVVLWVQDLWPESLSATGHVKNRMALKLVELVVRFIYRHCDLLLVQSRAFVAPVRLLASNTPIVYYPNSVDDTFAMPATKITPVVDGLGMGFSVMFAGNIGVAQAVGVIVESATLLREYADIHFVVLGDGNSREWMLNEVKLRGLTNLHLPGRFPVETMPGFMQQASALLVTLADQPIFAATVPNKVQAYLAAGRPIIACLNGEGARLVVEAGAGLATPAEDARALADTILNLYQSPPELLEQMGRSGRNYYQQYFNHDRLVDQLIGHLQAVSQSGKEYK</sequence>
<dbReference type="EMBL" id="CP002159">
    <property type="protein sequence ID" value="ADL56827.1"/>
    <property type="molecule type" value="Genomic_DNA"/>
</dbReference>
<dbReference type="Pfam" id="PF13579">
    <property type="entry name" value="Glyco_trans_4_4"/>
    <property type="match status" value="1"/>
</dbReference>
<keyword evidence="1" id="KW-0472">Membrane</keyword>
<dbReference type="SUPFAM" id="SSF53756">
    <property type="entry name" value="UDP-Glycosyltransferase/glycogen phosphorylase"/>
    <property type="match status" value="1"/>
</dbReference>
<dbReference type="GO" id="GO:0016758">
    <property type="term" value="F:hexosyltransferase activity"/>
    <property type="evidence" value="ECO:0007669"/>
    <property type="project" value="TreeGrafter"/>
</dbReference>
<feature type="transmembrane region" description="Helical" evidence="1">
    <location>
        <begin position="80"/>
        <end position="98"/>
    </location>
</feature>
<dbReference type="Proteomes" id="UP000001235">
    <property type="component" value="Chromosome"/>
</dbReference>
<organism evidence="3 4">
    <name type="scientific">Gallionella capsiferriformans (strain ES-2)</name>
    <name type="common">Gallionella ferruginea capsiferriformans (strain ES-2)</name>
    <dbReference type="NCBI Taxonomy" id="395494"/>
    <lineage>
        <taxon>Bacteria</taxon>
        <taxon>Pseudomonadati</taxon>
        <taxon>Pseudomonadota</taxon>
        <taxon>Betaproteobacteria</taxon>
        <taxon>Nitrosomonadales</taxon>
        <taxon>Gallionellaceae</taxon>
        <taxon>Gallionella</taxon>
    </lineage>
</organism>
<keyword evidence="1" id="KW-1133">Transmembrane helix</keyword>
<dbReference type="Gene3D" id="3.40.50.2000">
    <property type="entry name" value="Glycogen Phosphorylase B"/>
    <property type="match status" value="2"/>
</dbReference>
<evidence type="ECO:0000256" key="1">
    <source>
        <dbReference type="SAM" id="Phobius"/>
    </source>
</evidence>
<keyword evidence="1" id="KW-0812">Transmembrane</keyword>
<dbReference type="InterPro" id="IPR050194">
    <property type="entry name" value="Glycosyltransferase_grp1"/>
</dbReference>
<dbReference type="Pfam" id="PF13692">
    <property type="entry name" value="Glyco_trans_1_4"/>
    <property type="match status" value="1"/>
</dbReference>
<dbReference type="HOGENOM" id="CLU_009583_11_2_4"/>
<evidence type="ECO:0000313" key="3">
    <source>
        <dbReference type="EMBL" id="ADL56827.1"/>
    </source>
</evidence>
<dbReference type="AlphaFoldDB" id="D9SE05"/>
<dbReference type="eggNOG" id="COG0438">
    <property type="taxonomic scope" value="Bacteria"/>
</dbReference>
<dbReference type="InterPro" id="IPR028098">
    <property type="entry name" value="Glyco_trans_4-like_N"/>
</dbReference>
<dbReference type="STRING" id="395494.Galf_2835"/>
<gene>
    <name evidence="3" type="ordered locus">Galf_2835</name>
</gene>
<dbReference type="CDD" id="cd03794">
    <property type="entry name" value="GT4_WbuB-like"/>
    <property type="match status" value="1"/>
</dbReference>
<protein>
    <submittedName>
        <fullName evidence="3">Glycosyl transferase group 1</fullName>
    </submittedName>
</protein>
<dbReference type="PANTHER" id="PTHR45947">
    <property type="entry name" value="SULFOQUINOVOSYL TRANSFERASE SQD2"/>
    <property type="match status" value="1"/>
</dbReference>
<feature type="domain" description="Glycosyltransferase subfamily 4-like N-terminal" evidence="2">
    <location>
        <begin position="16"/>
        <end position="197"/>
    </location>
</feature>
<reference evidence="3 4" key="1">
    <citation type="submission" date="2010-08" db="EMBL/GenBank/DDBJ databases">
        <title>Complete sequence of Gallionella capsiferriformans ES-2.</title>
        <authorList>
            <consortium name="US DOE Joint Genome Institute"/>
            <person name="Lucas S."/>
            <person name="Copeland A."/>
            <person name="Lapidus A."/>
            <person name="Cheng J.-F."/>
            <person name="Bruce D."/>
            <person name="Goodwin L."/>
            <person name="Pitluck S."/>
            <person name="Chertkov O."/>
            <person name="Davenport K.W."/>
            <person name="Detter J.C."/>
            <person name="Han C."/>
            <person name="Tapia R."/>
            <person name="Land M."/>
            <person name="Hauser L."/>
            <person name="Chang Y.-J."/>
            <person name="Jeffries C."/>
            <person name="Kyrpides N."/>
            <person name="Ivanova N."/>
            <person name="Mikhailova N."/>
            <person name="Shelobolina E.S."/>
            <person name="Picardal F."/>
            <person name="Roden E."/>
            <person name="Emerson D."/>
            <person name="Woyke T."/>
        </authorList>
    </citation>
    <scope>NUCLEOTIDE SEQUENCE [LARGE SCALE GENOMIC DNA]</scope>
    <source>
        <strain evidence="3 4">ES-2</strain>
    </source>
</reference>
<dbReference type="PANTHER" id="PTHR45947:SF3">
    <property type="entry name" value="SULFOQUINOVOSYL TRANSFERASE SQD2"/>
    <property type="match status" value="1"/>
</dbReference>
<name>D9SE05_GALCS</name>
<keyword evidence="4" id="KW-1185">Reference proteome</keyword>